<protein>
    <recommendedName>
        <fullName evidence="1">ZU5 domain-containing protein</fullName>
    </recommendedName>
</protein>
<evidence type="ECO:0000313" key="2">
    <source>
        <dbReference type="EMBL" id="RDV83933.1"/>
    </source>
</evidence>
<gene>
    <name evidence="2" type="ORF">DXX99_03610</name>
</gene>
<dbReference type="PROSITE" id="PS51145">
    <property type="entry name" value="ZU5"/>
    <property type="match status" value="1"/>
</dbReference>
<dbReference type="InterPro" id="IPR026876">
    <property type="entry name" value="Fn3_assoc_repeat"/>
</dbReference>
<dbReference type="EMBL" id="QSLN01000003">
    <property type="protein sequence ID" value="RDV83933.1"/>
    <property type="molecule type" value="Genomic_DNA"/>
</dbReference>
<sequence length="390" mass="41489">MCFQPFHIENCLGRWVVVPRHYLIPALLLVFCFAPLLLLKVPACNAYSVTRTVYRDEISPTSRLNFSVGREVYLDLHQGCFPRGIEKLTFTVTSLSGIPGVSFAVYLDTGGVPLPSPARLGLPAGDKQLLLCRGERGWYRVAAGREGQHLFVEVSGSGVWGVAESVYLPAPPVERVEGGRLCLEGDGEIWYTTDGSDPRLSPSAVRFERPIELSAPAASKLPPVIKAAALKDGYWSEMAAFVTPEPGSGYPRPSGSRILATTAATISPEEGGTLELPGVARLAVPPGALPARGPVLMRLVAVEAPANLPGGNEAVTPAVWLRCRGLCSPFFNRPVTLTFAVLAGNEAGLRILSLDGEGGTPEEALPGGAEGGELRVQVTHTGRFVVVKDS</sequence>
<dbReference type="Proteomes" id="UP000256329">
    <property type="component" value="Unassembled WGS sequence"/>
</dbReference>
<proteinExistence type="predicted"/>
<organism evidence="2 3">
    <name type="scientific">Ammonifex thiophilus</name>
    <dbReference type="NCBI Taxonomy" id="444093"/>
    <lineage>
        <taxon>Bacteria</taxon>
        <taxon>Bacillati</taxon>
        <taxon>Bacillota</taxon>
        <taxon>Clostridia</taxon>
        <taxon>Thermoanaerobacterales</taxon>
        <taxon>Thermoanaerobacteraceae</taxon>
        <taxon>Ammonifex</taxon>
    </lineage>
</organism>
<keyword evidence="3" id="KW-1185">Reference proteome</keyword>
<reference evidence="2 3" key="1">
    <citation type="submission" date="2018-08" db="EMBL/GenBank/DDBJ databases">
        <title>Form III RuBisCO-mediated autotrophy in Thermodesulfobium bacteria.</title>
        <authorList>
            <person name="Toshchakov S.V."/>
            <person name="Kublanov I.V."/>
            <person name="Frolov E."/>
            <person name="Bonch-Osmolovskaya E.A."/>
            <person name="Tourova T.P."/>
            <person name="Chernych N.A."/>
            <person name="Lebedinsky A.V."/>
        </authorList>
    </citation>
    <scope>NUCLEOTIDE SEQUENCE [LARGE SCALE GENOMIC DNA]</scope>
    <source>
        <strain evidence="2 3">SR</strain>
    </source>
</reference>
<dbReference type="Gene3D" id="2.60.220.30">
    <property type="match status" value="1"/>
</dbReference>
<feature type="domain" description="ZU5" evidence="1">
    <location>
        <begin position="261"/>
        <end position="390"/>
    </location>
</feature>
<evidence type="ECO:0000313" key="3">
    <source>
        <dbReference type="Proteomes" id="UP000256329"/>
    </source>
</evidence>
<comment type="caution">
    <text evidence="2">The sequence shown here is derived from an EMBL/GenBank/DDBJ whole genome shotgun (WGS) entry which is preliminary data.</text>
</comment>
<dbReference type="InterPro" id="IPR000906">
    <property type="entry name" value="ZU5_dom"/>
</dbReference>
<dbReference type="OrthoDB" id="9802197at2"/>
<evidence type="ECO:0000259" key="1">
    <source>
        <dbReference type="PROSITE" id="PS51145"/>
    </source>
</evidence>
<dbReference type="AlphaFoldDB" id="A0A3D8P4A3"/>
<name>A0A3D8P4A3_9THEO</name>
<accession>A0A3D8P4A3</accession>
<dbReference type="Pfam" id="PF13287">
    <property type="entry name" value="Fn3_assoc"/>
    <property type="match status" value="1"/>
</dbReference>